<feature type="region of interest" description="Disordered" evidence="4">
    <location>
        <begin position="244"/>
        <end position="270"/>
    </location>
</feature>
<feature type="domain" description="HTH araC/xylS-type" evidence="5">
    <location>
        <begin position="6"/>
        <end position="104"/>
    </location>
</feature>
<dbReference type="Proteomes" id="UP000199375">
    <property type="component" value="Unassembled WGS sequence"/>
</dbReference>
<dbReference type="GO" id="GO:0003700">
    <property type="term" value="F:DNA-binding transcription factor activity"/>
    <property type="evidence" value="ECO:0007669"/>
    <property type="project" value="InterPro"/>
</dbReference>
<organism evidence="6 8">
    <name type="scientific">Micromonospora haikouensis</name>
    <dbReference type="NCBI Taxonomy" id="686309"/>
    <lineage>
        <taxon>Bacteria</taxon>
        <taxon>Bacillati</taxon>
        <taxon>Actinomycetota</taxon>
        <taxon>Actinomycetes</taxon>
        <taxon>Micromonosporales</taxon>
        <taxon>Micromonosporaceae</taxon>
        <taxon>Micromonospora</taxon>
    </lineage>
</organism>
<dbReference type="AlphaFoldDB" id="A0A0D0WT67"/>
<evidence type="ECO:0000313" key="6">
    <source>
        <dbReference type="EMBL" id="KIR61874.1"/>
    </source>
</evidence>
<dbReference type="PATRIC" id="fig|47853.6.peg.6487"/>
<dbReference type="PROSITE" id="PS00041">
    <property type="entry name" value="HTH_ARAC_FAMILY_1"/>
    <property type="match status" value="1"/>
</dbReference>
<evidence type="ECO:0000256" key="1">
    <source>
        <dbReference type="ARBA" id="ARBA00023015"/>
    </source>
</evidence>
<dbReference type="Pfam" id="PF12833">
    <property type="entry name" value="HTH_18"/>
    <property type="match status" value="1"/>
</dbReference>
<keyword evidence="8" id="KW-1185">Reference proteome</keyword>
<dbReference type="Proteomes" id="UP000032254">
    <property type="component" value="Unassembled WGS sequence"/>
</dbReference>
<dbReference type="InterPro" id="IPR009057">
    <property type="entry name" value="Homeodomain-like_sf"/>
</dbReference>
<evidence type="ECO:0000256" key="4">
    <source>
        <dbReference type="SAM" id="MobiDB-lite"/>
    </source>
</evidence>
<dbReference type="EMBL" id="JXSX01000003">
    <property type="protein sequence ID" value="KIR61874.1"/>
    <property type="molecule type" value="Genomic_DNA"/>
</dbReference>
<dbReference type="InterPro" id="IPR020449">
    <property type="entry name" value="Tscrpt_reg_AraC-type_HTH"/>
</dbReference>
<evidence type="ECO:0000313" key="9">
    <source>
        <dbReference type="Proteomes" id="UP000199375"/>
    </source>
</evidence>
<dbReference type="Gene3D" id="1.10.10.60">
    <property type="entry name" value="Homeodomain-like"/>
    <property type="match status" value="2"/>
</dbReference>
<dbReference type="SUPFAM" id="SSF46689">
    <property type="entry name" value="Homeodomain-like"/>
    <property type="match status" value="2"/>
</dbReference>
<dbReference type="PRINTS" id="PR00032">
    <property type="entry name" value="HTHARAC"/>
</dbReference>
<dbReference type="EMBL" id="FMCW01000036">
    <property type="protein sequence ID" value="SCF16403.1"/>
    <property type="molecule type" value="Genomic_DNA"/>
</dbReference>
<keyword evidence="2" id="KW-0238">DNA-binding</keyword>
<evidence type="ECO:0000256" key="3">
    <source>
        <dbReference type="ARBA" id="ARBA00023163"/>
    </source>
</evidence>
<dbReference type="PROSITE" id="PS01124">
    <property type="entry name" value="HTH_ARAC_FAMILY_2"/>
    <property type="match status" value="1"/>
</dbReference>
<dbReference type="PANTHER" id="PTHR43280:SF28">
    <property type="entry name" value="HTH-TYPE TRANSCRIPTIONAL ACTIVATOR RHAS"/>
    <property type="match status" value="1"/>
</dbReference>
<evidence type="ECO:0000259" key="5">
    <source>
        <dbReference type="PROSITE" id="PS01124"/>
    </source>
</evidence>
<proteinExistence type="predicted"/>
<dbReference type="InterPro" id="IPR018060">
    <property type="entry name" value="HTH_AraC"/>
</dbReference>
<reference evidence="7 9" key="2">
    <citation type="submission" date="2016-06" db="EMBL/GenBank/DDBJ databases">
        <authorList>
            <person name="Kjaerup R.B."/>
            <person name="Dalgaard T.S."/>
            <person name="Juul-Madsen H.R."/>
        </authorList>
    </citation>
    <scope>NUCLEOTIDE SEQUENCE [LARGE SCALE GENOMIC DNA]</scope>
    <source>
        <strain evidence="7 9">DSM 45626</strain>
    </source>
</reference>
<dbReference type="SMART" id="SM00342">
    <property type="entry name" value="HTH_ARAC"/>
    <property type="match status" value="1"/>
</dbReference>
<sequence>MHNAVERAISIMWDRYHEPLSLDAMADSAFLSRFYFSRLFRSKTGTSPGRFLTAIRLYKAKNLLLETDMSVTDIAYAVGYNSLGTFISRFTRSVGISPARYRWLAENGIPQLSRTRTTGPRRRATISGRLVLPPVDVPVKVYVGVFDSPIVQGLPASCDILEASGEYVLRDVPEGEWYLRAAAIALGDIAARPSMRRPLAVGAYDALTVGSGVNLTVDLELHHTGVFDLPILIALPELDSTDPAARNRRGFARNDRRTARPSRVLHRAKS</sequence>
<name>A0A0D0WT67_9ACTN</name>
<accession>A0A1C4Y6Q5</accession>
<reference evidence="6 8" key="1">
    <citation type="submission" date="2015-01" db="EMBL/GenBank/DDBJ databases">
        <title>Sequencing and annotation of Micromonospora carbonacea strain JXNU-1 genome.</title>
        <authorList>
            <person name="Long Z."/>
            <person name="Huang Y."/>
            <person name="Jiang Y."/>
        </authorList>
    </citation>
    <scope>NUCLEOTIDE SEQUENCE [LARGE SCALE GENOMIC DNA]</scope>
    <source>
        <strain evidence="6 8">JXNU-1</strain>
    </source>
</reference>
<evidence type="ECO:0000256" key="2">
    <source>
        <dbReference type="ARBA" id="ARBA00023125"/>
    </source>
</evidence>
<dbReference type="InterPro" id="IPR018062">
    <property type="entry name" value="HTH_AraC-typ_CS"/>
</dbReference>
<keyword evidence="3" id="KW-0804">Transcription</keyword>
<evidence type="ECO:0000313" key="7">
    <source>
        <dbReference type="EMBL" id="SCF16403.1"/>
    </source>
</evidence>
<keyword evidence="1" id="KW-0805">Transcription regulation</keyword>
<feature type="compositionally biased region" description="Basic residues" evidence="4">
    <location>
        <begin position="259"/>
        <end position="270"/>
    </location>
</feature>
<dbReference type="OrthoDB" id="9816011at2"/>
<gene>
    <name evidence="7" type="ORF">GA0070558_13631</name>
    <name evidence="6" type="ORF">TK50_30940</name>
</gene>
<protein>
    <submittedName>
        <fullName evidence="6">AraC family transcriptional regulator</fullName>
    </submittedName>
    <submittedName>
        <fullName evidence="7">Transcriptional regulator, AraC family</fullName>
    </submittedName>
</protein>
<evidence type="ECO:0000313" key="8">
    <source>
        <dbReference type="Proteomes" id="UP000032254"/>
    </source>
</evidence>
<dbReference type="PANTHER" id="PTHR43280">
    <property type="entry name" value="ARAC-FAMILY TRANSCRIPTIONAL REGULATOR"/>
    <property type="match status" value="1"/>
</dbReference>
<accession>A0A0D0WT67</accession>
<dbReference type="GO" id="GO:0043565">
    <property type="term" value="F:sequence-specific DNA binding"/>
    <property type="evidence" value="ECO:0007669"/>
    <property type="project" value="InterPro"/>
</dbReference>